<dbReference type="Proteomes" id="UP000019202">
    <property type="component" value="Unassembled WGS sequence"/>
</dbReference>
<dbReference type="EMBL" id="CBXF010000077">
    <property type="protein sequence ID" value="CDL82407.1"/>
    <property type="molecule type" value="Genomic_DNA"/>
</dbReference>
<dbReference type="AlphaFoldDB" id="W1IVB0"/>
<proteinExistence type="predicted"/>
<dbReference type="OrthoDB" id="6444367at2"/>
<name>W1IVB0_9GAMM</name>
<feature type="signal peptide" evidence="1">
    <location>
        <begin position="1"/>
        <end position="22"/>
    </location>
</feature>
<reference evidence="2" key="1">
    <citation type="submission" date="2013-11" db="EMBL/GenBank/DDBJ databases">
        <title>Draft genome sequence and annotation of the entomopathogenic bacteria, Xenorhabdus cabanillasi strain JM26 and Xenorhabdus szentirmai strain DSM 16338.</title>
        <authorList>
            <person name="Gualtieri M."/>
            <person name="Ogier J.C."/>
            <person name="Pages S."/>
            <person name="Givaudan A."/>
            <person name="Gaudriault S."/>
        </authorList>
    </citation>
    <scope>NUCLEOTIDE SEQUENCE [LARGE SCALE GENOMIC DNA]</scope>
    <source>
        <strain evidence="2">DSM 16338</strain>
    </source>
</reference>
<keyword evidence="3" id="KW-1185">Reference proteome</keyword>
<keyword evidence="1" id="KW-0732">Signal</keyword>
<accession>W1IVB0</accession>
<evidence type="ECO:0000313" key="3">
    <source>
        <dbReference type="Proteomes" id="UP000019202"/>
    </source>
</evidence>
<evidence type="ECO:0000256" key="1">
    <source>
        <dbReference type="SAM" id="SignalP"/>
    </source>
</evidence>
<comment type="caution">
    <text evidence="2">The sequence shown here is derived from an EMBL/GenBank/DDBJ whole genome shotgun (WGS) entry which is preliminary data.</text>
</comment>
<organism evidence="2 3">
    <name type="scientific">Xenorhabdus szentirmaii DSM 16338</name>
    <dbReference type="NCBI Taxonomy" id="1427518"/>
    <lineage>
        <taxon>Bacteria</taxon>
        <taxon>Pseudomonadati</taxon>
        <taxon>Pseudomonadota</taxon>
        <taxon>Gammaproteobacteria</taxon>
        <taxon>Enterobacterales</taxon>
        <taxon>Morganellaceae</taxon>
        <taxon>Xenorhabdus</taxon>
    </lineage>
</organism>
<gene>
    <name evidence="2" type="ORF">XSR1_20224</name>
</gene>
<sequence>MLLRTVVFTLSSMLFMSFPSLAKLATPGKIIHQVHERGANAIIIELSMERKFDGVIRHISSGDKQWLNVAFELFPNYYSKLSQQILNALSFALIENPIEVLALAKKHRTLSYSDICNIPPTMHTFKQQKSFFDKVMDKMNKIRKGQFEKSRTDIEMCLWEFERKYTVYF</sequence>
<protein>
    <submittedName>
        <fullName evidence="2">Uncharacterized protein</fullName>
    </submittedName>
</protein>
<dbReference type="RefSeq" id="WP_038236693.1">
    <property type="nucleotide sequence ID" value="NZ_CAWLWS010000077.1"/>
</dbReference>
<feature type="chain" id="PRO_5004803676" evidence="1">
    <location>
        <begin position="23"/>
        <end position="169"/>
    </location>
</feature>
<evidence type="ECO:0000313" key="2">
    <source>
        <dbReference type="EMBL" id="CDL82407.1"/>
    </source>
</evidence>